<dbReference type="InterPro" id="IPR055964">
    <property type="entry name" value="DUF7542"/>
</dbReference>
<reference evidence="2 3" key="1">
    <citation type="submission" date="2017-08" db="EMBL/GenBank/DDBJ databases">
        <title>The strain WRN001 was isolated from Binhai saline alkaline soil, Tianjin, China.</title>
        <authorList>
            <person name="Liu D."/>
            <person name="Zhang G."/>
        </authorList>
    </citation>
    <scope>NUCLEOTIDE SEQUENCE [LARGE SCALE GENOMIC DNA]</scope>
    <source>
        <strain evidence="2 3">WN019</strain>
    </source>
</reference>
<evidence type="ECO:0000313" key="3">
    <source>
        <dbReference type="Proteomes" id="UP000218083"/>
    </source>
</evidence>
<comment type="caution">
    <text evidence="2">The sequence shown here is derived from an EMBL/GenBank/DDBJ whole genome shotgun (WGS) entry which is preliminary data.</text>
</comment>
<feature type="region of interest" description="Disordered" evidence="1">
    <location>
        <begin position="62"/>
        <end position="85"/>
    </location>
</feature>
<accession>A0A2A2FF31</accession>
<dbReference type="EMBL" id="NSKC01000004">
    <property type="protein sequence ID" value="PAU83578.1"/>
    <property type="molecule type" value="Genomic_DNA"/>
</dbReference>
<dbReference type="Pfam" id="PF24398">
    <property type="entry name" value="DUF7542"/>
    <property type="match status" value="1"/>
</dbReference>
<dbReference type="OrthoDB" id="200060at2157"/>
<name>A0A2A2FF31_9EURY</name>
<organism evidence="2 3">
    <name type="scientific">Halorubrum salipaludis</name>
    <dbReference type="NCBI Taxonomy" id="2032630"/>
    <lineage>
        <taxon>Archaea</taxon>
        <taxon>Methanobacteriati</taxon>
        <taxon>Methanobacteriota</taxon>
        <taxon>Stenosarchaea group</taxon>
        <taxon>Halobacteria</taxon>
        <taxon>Halobacteriales</taxon>
        <taxon>Haloferacaceae</taxon>
        <taxon>Halorubrum</taxon>
    </lineage>
</organism>
<dbReference type="AlphaFoldDB" id="A0A2A2FF31"/>
<dbReference type="Proteomes" id="UP000218083">
    <property type="component" value="Unassembled WGS sequence"/>
</dbReference>
<dbReference type="RefSeq" id="WP_095636845.1">
    <property type="nucleotide sequence ID" value="NZ_NSKC01000004.1"/>
</dbReference>
<protein>
    <submittedName>
        <fullName evidence="2">Uncharacterized protein</fullName>
    </submittedName>
</protein>
<keyword evidence="3" id="KW-1185">Reference proteome</keyword>
<proteinExistence type="predicted"/>
<evidence type="ECO:0000256" key="1">
    <source>
        <dbReference type="SAM" id="MobiDB-lite"/>
    </source>
</evidence>
<gene>
    <name evidence="2" type="ORF">CK500_08665</name>
</gene>
<evidence type="ECO:0000313" key="2">
    <source>
        <dbReference type="EMBL" id="PAU83578.1"/>
    </source>
</evidence>
<sequence length="85" mass="9043">MDETHVAVRCDDCSFAAAYDRLRDARTAVDDHESTTGHGVDWEIQSLDAGVSRAGADAGVCGRPGCANEDSPLVDPDPPEPESER</sequence>